<evidence type="ECO:0000256" key="1">
    <source>
        <dbReference type="SAM" id="MobiDB-lite"/>
    </source>
</evidence>
<dbReference type="EMBL" id="CDMY01000227">
    <property type="protein sequence ID" value="CEL95395.1"/>
    <property type="molecule type" value="Genomic_DNA"/>
</dbReference>
<feature type="region of interest" description="Disordered" evidence="1">
    <location>
        <begin position="803"/>
        <end position="855"/>
    </location>
</feature>
<reference evidence="2 3" key="1">
    <citation type="submission" date="2014-11" db="EMBL/GenBank/DDBJ databases">
        <authorList>
            <person name="Zhu J."/>
            <person name="Qi W."/>
            <person name="Song R."/>
        </authorList>
    </citation>
    <scope>NUCLEOTIDE SEQUENCE [LARGE SCALE GENOMIC DNA]</scope>
</reference>
<evidence type="ECO:0000313" key="3">
    <source>
        <dbReference type="Proteomes" id="UP000041254"/>
    </source>
</evidence>
<accession>A0A0G4EH95</accession>
<feature type="compositionally biased region" description="Polar residues" evidence="1">
    <location>
        <begin position="45"/>
        <end position="57"/>
    </location>
</feature>
<name>A0A0G4EH95_VITBC</name>
<feature type="region of interest" description="Disordered" evidence="1">
    <location>
        <begin position="1"/>
        <end position="120"/>
    </location>
</feature>
<keyword evidence="3" id="KW-1185">Reference proteome</keyword>
<feature type="region of interest" description="Disordered" evidence="1">
    <location>
        <begin position="739"/>
        <end position="762"/>
    </location>
</feature>
<dbReference type="Proteomes" id="UP000041254">
    <property type="component" value="Unassembled WGS sequence"/>
</dbReference>
<protein>
    <submittedName>
        <fullName evidence="2">Uncharacterized protein</fullName>
    </submittedName>
</protein>
<feature type="compositionally biased region" description="Low complexity" evidence="1">
    <location>
        <begin position="752"/>
        <end position="762"/>
    </location>
</feature>
<feature type="region of interest" description="Disordered" evidence="1">
    <location>
        <begin position="414"/>
        <end position="490"/>
    </location>
</feature>
<feature type="region of interest" description="Disordered" evidence="1">
    <location>
        <begin position="185"/>
        <end position="275"/>
    </location>
</feature>
<feature type="compositionally biased region" description="Basic residues" evidence="1">
    <location>
        <begin position="241"/>
        <end position="251"/>
    </location>
</feature>
<proteinExistence type="predicted"/>
<gene>
    <name evidence="2" type="ORF">Vbra_11825</name>
</gene>
<dbReference type="VEuPathDB" id="CryptoDB:Vbra_11825"/>
<organism evidence="2 3">
    <name type="scientific">Vitrella brassicaformis (strain CCMP3155)</name>
    <dbReference type="NCBI Taxonomy" id="1169540"/>
    <lineage>
        <taxon>Eukaryota</taxon>
        <taxon>Sar</taxon>
        <taxon>Alveolata</taxon>
        <taxon>Colpodellida</taxon>
        <taxon>Vitrellaceae</taxon>
        <taxon>Vitrella</taxon>
    </lineage>
</organism>
<feature type="compositionally biased region" description="Basic and acidic residues" evidence="1">
    <location>
        <begin position="471"/>
        <end position="480"/>
    </location>
</feature>
<evidence type="ECO:0000313" key="2">
    <source>
        <dbReference type="EMBL" id="CEL95395.1"/>
    </source>
</evidence>
<feature type="compositionally biased region" description="Basic and acidic residues" evidence="1">
    <location>
        <begin position="68"/>
        <end position="78"/>
    </location>
</feature>
<dbReference type="AlphaFoldDB" id="A0A0G4EH95"/>
<feature type="compositionally biased region" description="Basic and acidic residues" evidence="1">
    <location>
        <begin position="258"/>
        <end position="273"/>
    </location>
</feature>
<feature type="compositionally biased region" description="Low complexity" evidence="1">
    <location>
        <begin position="198"/>
        <end position="208"/>
    </location>
</feature>
<feature type="compositionally biased region" description="Basic and acidic residues" evidence="1">
    <location>
        <begin position="803"/>
        <end position="822"/>
    </location>
</feature>
<dbReference type="InParanoid" id="A0A0G4EH95"/>
<feature type="compositionally biased region" description="Low complexity" evidence="1">
    <location>
        <begin position="823"/>
        <end position="832"/>
    </location>
</feature>
<sequence length="855" mass="93009">MSEEYEKAPADPTPREAVSGCGHAAAVPGPAHYSLVHADGRNSEMEQPSSVDNSPSYLQRGEGASPAKARDERLRESLEQGLGEMVKTCPVGPHASSAEGGDAAESDPDAPQLVKELSQGSKVEVKWPNSVEVHVGIVRSVAKVDDEWTVRVNIRGYSTGDGSAFAVPIEYVRTGSGWTRELLNSDTRHSRPRRAPLAQPQSSPSSPQKRPPTPQKRPRARPSKTGSPLTLSKDKRESHALKAKKTARRTRPQSEVGTRSDTEMGEAGGREESVCSEGLAGKADSHAAAAAAAASVAEVAVPSWPLAGELVLADTLQERIALARAKAAAIVGSDFDVSHLSPTDARTLDRLKPGMKIEVMQITKNGPEEATAVGWGPKDGTVYVRYRKPGWSTLFITPISAVRIGNEWSESIRQEGRASRAKPKPPFLPQTLDRTATAPPTTEPEPAKRKKHLEVPGGPSKRHRSAFGVSMRRERERGDGEGDSIDGGDVMMNMPSERFRQELSRAVPQISVSRPPTLDEWEIDPSIPHPNTLPVGSPIELKAPRQDMPEAAVVVAVVFDDKAGEWIVRYKRPDMSYIGRAPLRNVRPGRGWSQQQGTTGVLGLPSRKLRSPIAMDETSIDKGLRTLQNGSKPLPYHLMSRAIDHLVKERRYHLTRSSVIDFEEREDAVLSRQRQRAFDKRLKSLQDRIRQGDSSVKIGDLVREMPGVFLSVRWMWQDSVLPKKEIAKDLDRLRKLAREGPMSRHPSPSPAPSSVAAAAASSGGDIASRFNDMMMSVQQPGSSSATADERAAAERLVSLVRERNDEILPVAEQDRKDDRSDELSGVSGVSGEDGSGSKKPSEGAASPLQMLMDDI</sequence>